<proteinExistence type="predicted"/>
<reference evidence="1 2" key="1">
    <citation type="journal article" date="2009" name="Proc. Natl. Acad. Sci. U.S.A.">
        <title>Characterizing a model human gut microbiota composed of members of its two dominant bacterial phyla.</title>
        <authorList>
            <person name="Mahowald M.A."/>
            <person name="Rey F.E."/>
            <person name="Seedorf H."/>
            <person name="Turnbaugh P.J."/>
            <person name="Fulton R.S."/>
            <person name="Wollam A."/>
            <person name="Shah N."/>
            <person name="Wang C."/>
            <person name="Magrini V."/>
            <person name="Wilson R.K."/>
            <person name="Cantarel B.L."/>
            <person name="Coutinho P.M."/>
            <person name="Henrissat B."/>
            <person name="Crock L.W."/>
            <person name="Russell A."/>
            <person name="Verberkmoes N.C."/>
            <person name="Hettich R.L."/>
            <person name="Gordon J.I."/>
        </authorList>
    </citation>
    <scope>NUCLEOTIDE SEQUENCE [LARGE SCALE GENOMIC DNA]</scope>
    <source>
        <strain evidence="2">ATCC 33656 / DSM 3377 / JCM 17463 / KCTC 5835 / LMG 30912 / VPI 0990</strain>
    </source>
</reference>
<name>C4Z8M8_AGARV</name>
<dbReference type="KEGG" id="ere:EUBREC_3127"/>
<organism evidence="1 2">
    <name type="scientific">Agathobacter rectalis (strain ATCC 33656 / DSM 3377 / JCM 17463 / KCTC 5835 / VPI 0990)</name>
    <name type="common">Eubacterium rectale</name>
    <dbReference type="NCBI Taxonomy" id="515619"/>
    <lineage>
        <taxon>Bacteria</taxon>
        <taxon>Bacillati</taxon>
        <taxon>Bacillota</taxon>
        <taxon>Clostridia</taxon>
        <taxon>Lachnospirales</taxon>
        <taxon>Lachnospiraceae</taxon>
        <taxon>Agathobacter</taxon>
    </lineage>
</organism>
<accession>C4Z8M8</accession>
<dbReference type="STRING" id="515619.EUBREC_3127"/>
<dbReference type="PaxDb" id="515619-EUBREC_3127"/>
<gene>
    <name evidence="1" type="ordered locus">EUBREC_3127</name>
</gene>
<evidence type="ECO:0000313" key="2">
    <source>
        <dbReference type="Proteomes" id="UP000001477"/>
    </source>
</evidence>
<protein>
    <submittedName>
        <fullName evidence="1">Uncharacterized protein</fullName>
    </submittedName>
</protein>
<dbReference type="AlphaFoldDB" id="C4Z8M8"/>
<dbReference type="HOGENOM" id="CLU_3135809_0_0_9"/>
<dbReference type="Proteomes" id="UP000001477">
    <property type="component" value="Chromosome"/>
</dbReference>
<sequence>MRVRCTDARRLRHALPTKKKKNLISKELHEKSVYSIMIVQENKTEDHEF</sequence>
<dbReference type="EMBL" id="CP001107">
    <property type="protein sequence ID" value="ACR76855.1"/>
    <property type="molecule type" value="Genomic_DNA"/>
</dbReference>
<evidence type="ECO:0000313" key="1">
    <source>
        <dbReference type="EMBL" id="ACR76855.1"/>
    </source>
</evidence>